<feature type="region of interest" description="Disordered" evidence="1">
    <location>
        <begin position="1"/>
        <end position="148"/>
    </location>
</feature>
<dbReference type="Proteomes" id="UP000193986">
    <property type="component" value="Unassembled WGS sequence"/>
</dbReference>
<feature type="region of interest" description="Disordered" evidence="1">
    <location>
        <begin position="181"/>
        <end position="210"/>
    </location>
</feature>
<organism evidence="2 3">
    <name type="scientific">Naematelia encephala</name>
    <dbReference type="NCBI Taxonomy" id="71784"/>
    <lineage>
        <taxon>Eukaryota</taxon>
        <taxon>Fungi</taxon>
        <taxon>Dikarya</taxon>
        <taxon>Basidiomycota</taxon>
        <taxon>Agaricomycotina</taxon>
        <taxon>Tremellomycetes</taxon>
        <taxon>Tremellales</taxon>
        <taxon>Naemateliaceae</taxon>
        <taxon>Naematelia</taxon>
    </lineage>
</organism>
<feature type="compositionally biased region" description="Low complexity" evidence="1">
    <location>
        <begin position="127"/>
        <end position="140"/>
    </location>
</feature>
<evidence type="ECO:0000313" key="2">
    <source>
        <dbReference type="EMBL" id="ORY29105.1"/>
    </source>
</evidence>
<feature type="compositionally biased region" description="Low complexity" evidence="1">
    <location>
        <begin position="12"/>
        <end position="44"/>
    </location>
</feature>
<sequence>MPYVDPSSNILSSTPIIKRTSSSSSSSPPFSLSLISTSRPSSPSMVIDTVPRPYPTRIPSHDLTPRPSRTMTVSSHQSSIDLSSPNSNDVEIDTLADNLSSTSLSQSNTSSSSPTPPLSDYTDLDTSPSASSVSIRSLASTEEDTSREGAVARYRAGLYNYTHELYIQAKLASAFAQKKRNAPSPSQFGATQSGMERMAAKKALARRLNG</sequence>
<name>A0A1Y2B4T9_9TREE</name>
<proteinExistence type="predicted"/>
<accession>A0A1Y2B4T9</accession>
<feature type="compositionally biased region" description="Polar residues" evidence="1">
    <location>
        <begin position="1"/>
        <end position="11"/>
    </location>
</feature>
<feature type="compositionally biased region" description="Low complexity" evidence="1">
    <location>
        <begin position="99"/>
        <end position="113"/>
    </location>
</feature>
<dbReference type="OrthoDB" id="2564813at2759"/>
<evidence type="ECO:0000313" key="3">
    <source>
        <dbReference type="Proteomes" id="UP000193986"/>
    </source>
</evidence>
<evidence type="ECO:0000256" key="1">
    <source>
        <dbReference type="SAM" id="MobiDB-lite"/>
    </source>
</evidence>
<feature type="compositionally biased region" description="Polar residues" evidence="1">
    <location>
        <begin position="183"/>
        <end position="194"/>
    </location>
</feature>
<keyword evidence="3" id="KW-1185">Reference proteome</keyword>
<dbReference type="EMBL" id="MCFC01000027">
    <property type="protein sequence ID" value="ORY29105.1"/>
    <property type="molecule type" value="Genomic_DNA"/>
</dbReference>
<gene>
    <name evidence="2" type="ORF">BCR39DRAFT_588407</name>
</gene>
<dbReference type="InParanoid" id="A0A1Y2B4T9"/>
<comment type="caution">
    <text evidence="2">The sequence shown here is derived from an EMBL/GenBank/DDBJ whole genome shotgun (WGS) entry which is preliminary data.</text>
</comment>
<dbReference type="AlphaFoldDB" id="A0A1Y2B4T9"/>
<reference evidence="2 3" key="1">
    <citation type="submission" date="2016-07" db="EMBL/GenBank/DDBJ databases">
        <title>Pervasive Adenine N6-methylation of Active Genes in Fungi.</title>
        <authorList>
            <consortium name="DOE Joint Genome Institute"/>
            <person name="Mondo S.J."/>
            <person name="Dannebaum R.O."/>
            <person name="Kuo R.C."/>
            <person name="Labutti K."/>
            <person name="Haridas S."/>
            <person name="Kuo A."/>
            <person name="Salamov A."/>
            <person name="Ahrendt S.R."/>
            <person name="Lipzen A."/>
            <person name="Sullivan W."/>
            <person name="Andreopoulos W.B."/>
            <person name="Clum A."/>
            <person name="Lindquist E."/>
            <person name="Daum C."/>
            <person name="Ramamoorthy G.K."/>
            <person name="Gryganskyi A."/>
            <person name="Culley D."/>
            <person name="Magnuson J.K."/>
            <person name="James T.Y."/>
            <person name="O'Malley M.A."/>
            <person name="Stajich J.E."/>
            <person name="Spatafora J.W."/>
            <person name="Visel A."/>
            <person name="Grigoriev I.V."/>
        </authorList>
    </citation>
    <scope>NUCLEOTIDE SEQUENCE [LARGE SCALE GENOMIC DNA]</scope>
    <source>
        <strain evidence="2 3">68-887.2</strain>
    </source>
</reference>
<feature type="compositionally biased region" description="Polar residues" evidence="1">
    <location>
        <begin position="67"/>
        <end position="89"/>
    </location>
</feature>
<protein>
    <submittedName>
        <fullName evidence="2">Uncharacterized protein</fullName>
    </submittedName>
</protein>